<sequence>MADFDPINAAPAAPWWRRRWSAILGGSIAVLALIAALVAWMSPGAPDHVLAPEYGLPPDFVLGLESVGADADGPKDPHGTLDRLGLSSDKLRRYEDFGYLSVWSGESRQGTACLLVAHPVQGLSEGIGAEGCSPDGLDTIADFVQIPTGSLTRFVLKGDHVDVYMFMRAADPSAPRG</sequence>
<dbReference type="Proteomes" id="UP000297907">
    <property type="component" value="Unassembled WGS sequence"/>
</dbReference>
<evidence type="ECO:0000256" key="1">
    <source>
        <dbReference type="SAM" id="Phobius"/>
    </source>
</evidence>
<proteinExistence type="predicted"/>
<keyword evidence="3" id="KW-1185">Reference proteome</keyword>
<dbReference type="EMBL" id="SOFL01000014">
    <property type="protein sequence ID" value="TFC04380.1"/>
    <property type="molecule type" value="Genomic_DNA"/>
</dbReference>
<keyword evidence="1" id="KW-0472">Membrane</keyword>
<reference evidence="2 3" key="1">
    <citation type="submission" date="2019-03" db="EMBL/GenBank/DDBJ databases">
        <title>Genomics of glacier-inhabiting Cryobacterium strains.</title>
        <authorList>
            <person name="Liu Q."/>
            <person name="Xin Y.-H."/>
        </authorList>
    </citation>
    <scope>NUCLEOTIDE SEQUENCE [LARGE SCALE GENOMIC DNA]</scope>
    <source>
        <strain evidence="2 3">RHLS22-1</strain>
    </source>
</reference>
<feature type="transmembrane region" description="Helical" evidence="1">
    <location>
        <begin position="20"/>
        <end position="40"/>
    </location>
</feature>
<keyword evidence="1" id="KW-1133">Transmembrane helix</keyword>
<keyword evidence="1" id="KW-0812">Transmembrane</keyword>
<organism evidence="2 3">
    <name type="scientific">Cryobacterium adonitolivorans</name>
    <dbReference type="NCBI Taxonomy" id="1259189"/>
    <lineage>
        <taxon>Bacteria</taxon>
        <taxon>Bacillati</taxon>
        <taxon>Actinomycetota</taxon>
        <taxon>Actinomycetes</taxon>
        <taxon>Micrococcales</taxon>
        <taxon>Microbacteriaceae</taxon>
        <taxon>Cryobacterium</taxon>
    </lineage>
</organism>
<gene>
    <name evidence="2" type="ORF">E3O42_05135</name>
</gene>
<dbReference type="OrthoDB" id="5118687at2"/>
<name>A0A4R8WBR9_9MICO</name>
<evidence type="ECO:0000313" key="3">
    <source>
        <dbReference type="Proteomes" id="UP000297907"/>
    </source>
</evidence>
<protein>
    <submittedName>
        <fullName evidence="2">Uncharacterized protein</fullName>
    </submittedName>
</protein>
<evidence type="ECO:0000313" key="2">
    <source>
        <dbReference type="EMBL" id="TFC04380.1"/>
    </source>
</evidence>
<accession>A0A4R8WBR9</accession>
<dbReference type="AlphaFoldDB" id="A0A4R8WBR9"/>
<comment type="caution">
    <text evidence="2">The sequence shown here is derived from an EMBL/GenBank/DDBJ whole genome shotgun (WGS) entry which is preliminary data.</text>
</comment>